<dbReference type="Proteomes" id="UP001458880">
    <property type="component" value="Unassembled WGS sequence"/>
</dbReference>
<feature type="region of interest" description="Disordered" evidence="1">
    <location>
        <begin position="1"/>
        <end position="40"/>
    </location>
</feature>
<organism evidence="2 3">
    <name type="scientific">Popillia japonica</name>
    <name type="common">Japanese beetle</name>
    <dbReference type="NCBI Taxonomy" id="7064"/>
    <lineage>
        <taxon>Eukaryota</taxon>
        <taxon>Metazoa</taxon>
        <taxon>Ecdysozoa</taxon>
        <taxon>Arthropoda</taxon>
        <taxon>Hexapoda</taxon>
        <taxon>Insecta</taxon>
        <taxon>Pterygota</taxon>
        <taxon>Neoptera</taxon>
        <taxon>Endopterygota</taxon>
        <taxon>Coleoptera</taxon>
        <taxon>Polyphaga</taxon>
        <taxon>Scarabaeiformia</taxon>
        <taxon>Scarabaeidae</taxon>
        <taxon>Rutelinae</taxon>
        <taxon>Popillia</taxon>
    </lineage>
</organism>
<keyword evidence="3" id="KW-1185">Reference proteome</keyword>
<name>A0AAW1N174_POPJA</name>
<sequence length="95" mass="10839">MEEVIADKEIQYDDEPDHSEVDNEEGRIDNSDTEQHISSDETCCAQKRSYAKEKQSSFTYTKITNTCAPQNVTETASFTYTKITNTITETPGRNY</sequence>
<reference evidence="2 3" key="1">
    <citation type="journal article" date="2024" name="BMC Genomics">
        <title>De novo assembly and annotation of Popillia japonica's genome with initial clues to its potential as an invasive pest.</title>
        <authorList>
            <person name="Cucini C."/>
            <person name="Boschi S."/>
            <person name="Funari R."/>
            <person name="Cardaioli E."/>
            <person name="Iannotti N."/>
            <person name="Marturano G."/>
            <person name="Paoli F."/>
            <person name="Bruttini M."/>
            <person name="Carapelli A."/>
            <person name="Frati F."/>
            <person name="Nardi F."/>
        </authorList>
    </citation>
    <scope>NUCLEOTIDE SEQUENCE [LARGE SCALE GENOMIC DNA]</scope>
    <source>
        <strain evidence="2">DMR45628</strain>
    </source>
</reference>
<evidence type="ECO:0000313" key="3">
    <source>
        <dbReference type="Proteomes" id="UP001458880"/>
    </source>
</evidence>
<proteinExistence type="predicted"/>
<comment type="caution">
    <text evidence="2">The sequence shown here is derived from an EMBL/GenBank/DDBJ whole genome shotgun (WGS) entry which is preliminary data.</text>
</comment>
<accession>A0AAW1N174</accession>
<feature type="compositionally biased region" description="Basic and acidic residues" evidence="1">
    <location>
        <begin position="1"/>
        <end position="11"/>
    </location>
</feature>
<dbReference type="EMBL" id="JASPKY010000021">
    <property type="protein sequence ID" value="KAK9752322.1"/>
    <property type="molecule type" value="Genomic_DNA"/>
</dbReference>
<gene>
    <name evidence="2" type="ORF">QE152_g4329</name>
</gene>
<evidence type="ECO:0000256" key="1">
    <source>
        <dbReference type="SAM" id="MobiDB-lite"/>
    </source>
</evidence>
<protein>
    <submittedName>
        <fullName evidence="2">Uncharacterized protein</fullName>
    </submittedName>
</protein>
<dbReference type="AlphaFoldDB" id="A0AAW1N174"/>
<evidence type="ECO:0000313" key="2">
    <source>
        <dbReference type="EMBL" id="KAK9752322.1"/>
    </source>
</evidence>
<feature type="compositionally biased region" description="Basic and acidic residues" evidence="1">
    <location>
        <begin position="18"/>
        <end position="39"/>
    </location>
</feature>